<accession>A0AA48KA50</accession>
<dbReference type="Proteomes" id="UP001238179">
    <property type="component" value="Chromosome"/>
</dbReference>
<dbReference type="EMBL" id="AP027080">
    <property type="protein sequence ID" value="BDU71168.1"/>
    <property type="molecule type" value="Genomic_DNA"/>
</dbReference>
<dbReference type="AlphaFoldDB" id="A0AA48KA50"/>
<keyword evidence="2" id="KW-1185">Reference proteome</keyword>
<protein>
    <submittedName>
        <fullName evidence="1">Uncharacterized protein</fullName>
    </submittedName>
</protein>
<dbReference type="RefSeq" id="WP_316414053.1">
    <property type="nucleotide sequence ID" value="NZ_AP027080.1"/>
</dbReference>
<organism evidence="1 2">
    <name type="scientific">Mesoterricola silvestris</name>
    <dbReference type="NCBI Taxonomy" id="2927979"/>
    <lineage>
        <taxon>Bacteria</taxon>
        <taxon>Pseudomonadati</taxon>
        <taxon>Acidobacteriota</taxon>
        <taxon>Holophagae</taxon>
        <taxon>Holophagales</taxon>
        <taxon>Holophagaceae</taxon>
        <taxon>Mesoterricola</taxon>
    </lineage>
</organism>
<gene>
    <name evidence="1" type="ORF">METEAL_03420</name>
</gene>
<reference evidence="2" key="1">
    <citation type="journal article" date="2023" name="Int. J. Syst. Evol. Microbiol.">
        <title>Mesoterricola silvestris gen. nov., sp. nov., Mesoterricola sediminis sp. nov., Geothrix oryzae sp. nov., Geothrix edaphica sp. nov., Geothrix rubra sp. nov., and Geothrix limicola sp. nov., six novel members of Acidobacteriota isolated from soils.</title>
        <authorList>
            <person name="Itoh H."/>
            <person name="Sugisawa Y."/>
            <person name="Mise K."/>
            <person name="Xu Z."/>
            <person name="Kuniyasu M."/>
            <person name="Ushijima N."/>
            <person name="Kawano K."/>
            <person name="Kobayashi E."/>
            <person name="Shiratori Y."/>
            <person name="Masuda Y."/>
            <person name="Senoo K."/>
        </authorList>
    </citation>
    <scope>NUCLEOTIDE SEQUENCE [LARGE SCALE GENOMIC DNA]</scope>
    <source>
        <strain evidence="2">W79</strain>
    </source>
</reference>
<name>A0AA48KA50_9BACT</name>
<evidence type="ECO:0000313" key="2">
    <source>
        <dbReference type="Proteomes" id="UP001238179"/>
    </source>
</evidence>
<proteinExistence type="predicted"/>
<sequence>METLRALLVQRAARLQEWPAVSAPGWGTLKYPAFRNRVEGVALGLMAAPPPRVFSRGAGPWDWACEVACASCGLLWDPAGEVDPGILGGPRFNREEGRQPYHDCDPTPETPFTAALAHAGLLAGLRRLNGRLGWDHDSAVTLPLGDLGTPEVRTALWSALYAGAHAILMAGPVRGWDPTPFAGLF</sequence>
<evidence type="ECO:0000313" key="1">
    <source>
        <dbReference type="EMBL" id="BDU71168.1"/>
    </source>
</evidence>
<dbReference type="KEGG" id="msil:METEAL_03420"/>